<proteinExistence type="predicted"/>
<reference evidence="1 2" key="1">
    <citation type="submission" date="2021-06" db="EMBL/GenBank/DDBJ databases">
        <authorList>
            <person name="Palmer J.M."/>
        </authorList>
    </citation>
    <scope>NUCLEOTIDE SEQUENCE [LARGE SCALE GENOMIC DNA]</scope>
    <source>
        <strain evidence="2">if_2019</strain>
        <tissue evidence="1">Muscle</tissue>
    </source>
</reference>
<evidence type="ECO:0000313" key="2">
    <source>
        <dbReference type="Proteomes" id="UP001482620"/>
    </source>
</evidence>
<keyword evidence="2" id="KW-1185">Reference proteome</keyword>
<sequence>MDGGKLQSSSRGRQMKLAFTPKLKLDTRGFCYGFTAPEDKETNKPEKGKGGAVLPLVLELCCKTDMEKYF</sequence>
<gene>
    <name evidence="1" type="ORF">ILYODFUR_009652</name>
</gene>
<organism evidence="1 2">
    <name type="scientific">Ilyodon furcidens</name>
    <name type="common">goldbreast splitfin</name>
    <dbReference type="NCBI Taxonomy" id="33524"/>
    <lineage>
        <taxon>Eukaryota</taxon>
        <taxon>Metazoa</taxon>
        <taxon>Chordata</taxon>
        <taxon>Craniata</taxon>
        <taxon>Vertebrata</taxon>
        <taxon>Euteleostomi</taxon>
        <taxon>Actinopterygii</taxon>
        <taxon>Neopterygii</taxon>
        <taxon>Teleostei</taxon>
        <taxon>Neoteleostei</taxon>
        <taxon>Acanthomorphata</taxon>
        <taxon>Ovalentaria</taxon>
        <taxon>Atherinomorphae</taxon>
        <taxon>Cyprinodontiformes</taxon>
        <taxon>Goodeidae</taxon>
        <taxon>Ilyodon</taxon>
    </lineage>
</organism>
<dbReference type="EMBL" id="JAHRIQ010104947">
    <property type="protein sequence ID" value="MEQ2255033.1"/>
    <property type="molecule type" value="Genomic_DNA"/>
</dbReference>
<name>A0ABV0VCL3_9TELE</name>
<comment type="caution">
    <text evidence="1">The sequence shown here is derived from an EMBL/GenBank/DDBJ whole genome shotgun (WGS) entry which is preliminary data.</text>
</comment>
<protein>
    <submittedName>
        <fullName evidence="1">Uncharacterized protein</fullName>
    </submittedName>
</protein>
<accession>A0ABV0VCL3</accession>
<evidence type="ECO:0000313" key="1">
    <source>
        <dbReference type="EMBL" id="MEQ2255033.1"/>
    </source>
</evidence>
<dbReference type="Proteomes" id="UP001482620">
    <property type="component" value="Unassembled WGS sequence"/>
</dbReference>